<evidence type="ECO:0000313" key="2">
    <source>
        <dbReference type="EMBL" id="TWU19986.1"/>
    </source>
</evidence>
<feature type="region of interest" description="Disordered" evidence="1">
    <location>
        <begin position="17"/>
        <end position="50"/>
    </location>
</feature>
<comment type="caution">
    <text evidence="2">The sequence shown here is derived from an EMBL/GenBank/DDBJ whole genome shotgun (WGS) entry which is preliminary data.</text>
</comment>
<organism evidence="2 3">
    <name type="scientific">Allorhodopirellula heiligendammensis</name>
    <dbReference type="NCBI Taxonomy" id="2714739"/>
    <lineage>
        <taxon>Bacteria</taxon>
        <taxon>Pseudomonadati</taxon>
        <taxon>Planctomycetota</taxon>
        <taxon>Planctomycetia</taxon>
        <taxon>Pirellulales</taxon>
        <taxon>Pirellulaceae</taxon>
        <taxon>Allorhodopirellula</taxon>
    </lineage>
</organism>
<gene>
    <name evidence="2" type="ORF">Poly21_21650</name>
</gene>
<accession>A0A5C6C989</accession>
<dbReference type="Proteomes" id="UP000319908">
    <property type="component" value="Unassembled WGS sequence"/>
</dbReference>
<sequence length="95" mass="10218">MSLKASLWRLDLRDVHTSTVRSVSRSPRPTHSRAQQPNKGSTSLPVKSPEFLPAMRVSGVRGGHLGATGMAVLLVPRKATAENLTRLSVMLTAST</sequence>
<feature type="compositionally biased region" description="Low complexity" evidence="1">
    <location>
        <begin position="17"/>
        <end position="33"/>
    </location>
</feature>
<proteinExistence type="predicted"/>
<reference evidence="2 3" key="1">
    <citation type="journal article" date="2020" name="Antonie Van Leeuwenhoek">
        <title>Rhodopirellula heiligendammensis sp. nov., Rhodopirellula pilleata sp. nov., and Rhodopirellula solitaria sp. nov. isolated from natural or artificial marine surfaces in Northern Germany and California, USA, and emended description of the genus Rhodopirellula.</title>
        <authorList>
            <person name="Kallscheuer N."/>
            <person name="Wiegand S."/>
            <person name="Jogler M."/>
            <person name="Boedeker C."/>
            <person name="Peeters S.H."/>
            <person name="Rast P."/>
            <person name="Heuer A."/>
            <person name="Jetten M.S.M."/>
            <person name="Rohde M."/>
            <person name="Jogler C."/>
        </authorList>
    </citation>
    <scope>NUCLEOTIDE SEQUENCE [LARGE SCALE GENOMIC DNA]</scope>
    <source>
        <strain evidence="2 3">Poly21</strain>
    </source>
</reference>
<feature type="compositionally biased region" description="Polar residues" evidence="1">
    <location>
        <begin position="34"/>
        <end position="45"/>
    </location>
</feature>
<dbReference type="EMBL" id="SJPU01000001">
    <property type="protein sequence ID" value="TWU19986.1"/>
    <property type="molecule type" value="Genomic_DNA"/>
</dbReference>
<evidence type="ECO:0000256" key="1">
    <source>
        <dbReference type="SAM" id="MobiDB-lite"/>
    </source>
</evidence>
<dbReference type="AlphaFoldDB" id="A0A5C6C989"/>
<evidence type="ECO:0000313" key="3">
    <source>
        <dbReference type="Proteomes" id="UP000319908"/>
    </source>
</evidence>
<name>A0A5C6C989_9BACT</name>
<keyword evidence="3" id="KW-1185">Reference proteome</keyword>
<protein>
    <submittedName>
        <fullName evidence="2">Uncharacterized protein</fullName>
    </submittedName>
</protein>